<dbReference type="InterPro" id="IPR052967">
    <property type="entry name" value="Stress_Response_Assoc"/>
</dbReference>
<dbReference type="RefSeq" id="WP_209843387.1">
    <property type="nucleotide sequence ID" value="NZ_JAGGJP010000030.1"/>
</dbReference>
<reference evidence="4" key="1">
    <citation type="journal article" date="2019" name="Int. J. Syst. Evol. Microbiol.">
        <title>The Global Catalogue of Microorganisms (GCM) 10K type strain sequencing project: providing services to taxonomists for standard genome sequencing and annotation.</title>
        <authorList>
            <consortium name="The Broad Institute Genomics Platform"/>
            <consortium name="The Broad Institute Genome Sequencing Center for Infectious Disease"/>
            <person name="Wu L."/>
            <person name="Ma J."/>
        </authorList>
    </citation>
    <scope>NUCLEOTIDE SEQUENCE [LARGE SCALE GENOMIC DNA]</scope>
    <source>
        <strain evidence="4">KACC 11588</strain>
    </source>
</reference>
<dbReference type="PANTHER" id="PTHR38463">
    <property type="entry name" value="STRESS RESPONSE PROTEIN YSNF"/>
    <property type="match status" value="1"/>
</dbReference>
<accession>A0ABW0SH77</accession>
<evidence type="ECO:0000313" key="3">
    <source>
        <dbReference type="EMBL" id="MFC5568284.1"/>
    </source>
</evidence>
<evidence type="ECO:0000256" key="1">
    <source>
        <dbReference type="SAM" id="Coils"/>
    </source>
</evidence>
<evidence type="ECO:0000313" key="4">
    <source>
        <dbReference type="Proteomes" id="UP001596056"/>
    </source>
</evidence>
<sequence>MAQQTIVAYFDSRSEAKAARNALVADGVPASAITLLPEDDSTYTRDASAAAYDHRRDEGGFFASLGNLFLPDEDRYAYAEGLSRGGIALSVMTDDANYGRVADLLERSGADNIDEREAEWRSAGWTGYVGDTAAGATAQAATMRSAGSGVPGDDDVIQVVEEQLRVGKRMTEGGRVRIRSYVVETPVEAEVELRAQHVTIERRAVDRPATAADLAAGDRTLEATERREEAVVSKEARVVEEIGLRQETEVQHQRIQDTVRKTEVEVEDERVAAEREAERLHATRPLTD</sequence>
<dbReference type="EMBL" id="JBHSNA010000034">
    <property type="protein sequence ID" value="MFC5568284.1"/>
    <property type="molecule type" value="Genomic_DNA"/>
</dbReference>
<dbReference type="Pfam" id="PF09557">
    <property type="entry name" value="DUF2382"/>
    <property type="match status" value="1"/>
</dbReference>
<protein>
    <submittedName>
        <fullName evidence="3">YsnF/AvaK domain-containing protein</fullName>
    </submittedName>
</protein>
<gene>
    <name evidence="3" type="ORF">ACFPOC_17915</name>
</gene>
<comment type="caution">
    <text evidence="3">The sequence shown here is derived from an EMBL/GenBank/DDBJ whole genome shotgun (WGS) entry which is preliminary data.</text>
</comment>
<proteinExistence type="predicted"/>
<keyword evidence="4" id="KW-1185">Reference proteome</keyword>
<dbReference type="InterPro" id="IPR019060">
    <property type="entry name" value="DUF2382"/>
</dbReference>
<feature type="coiled-coil region" evidence="1">
    <location>
        <begin position="245"/>
        <end position="283"/>
    </location>
</feature>
<keyword evidence="1" id="KW-0175">Coiled coil</keyword>
<feature type="domain" description="DUF2382" evidence="2">
    <location>
        <begin position="157"/>
        <end position="266"/>
    </location>
</feature>
<evidence type="ECO:0000259" key="2">
    <source>
        <dbReference type="Pfam" id="PF09557"/>
    </source>
</evidence>
<name>A0ABW0SH77_9RHOB</name>
<organism evidence="3 4">
    <name type="scientific">Rubellimicrobium aerolatum</name>
    <dbReference type="NCBI Taxonomy" id="490979"/>
    <lineage>
        <taxon>Bacteria</taxon>
        <taxon>Pseudomonadati</taxon>
        <taxon>Pseudomonadota</taxon>
        <taxon>Alphaproteobacteria</taxon>
        <taxon>Rhodobacterales</taxon>
        <taxon>Roseobacteraceae</taxon>
        <taxon>Rubellimicrobium</taxon>
    </lineage>
</organism>
<dbReference type="PANTHER" id="PTHR38463:SF1">
    <property type="entry name" value="STRESS RESPONSE PROTEIN YSNF"/>
    <property type="match status" value="1"/>
</dbReference>
<dbReference type="Proteomes" id="UP001596056">
    <property type="component" value="Unassembled WGS sequence"/>
</dbReference>